<dbReference type="PANTHER" id="PTHR30408:SF12">
    <property type="entry name" value="TYPE I RESTRICTION ENZYME MJAVIII SPECIFICITY SUBUNIT"/>
    <property type="match status" value="1"/>
</dbReference>
<dbReference type="InterPro" id="IPR052021">
    <property type="entry name" value="Type-I_RS_S_subunit"/>
</dbReference>
<sequence>MNSPAIRFAGFTEDWEQRKLSSIATIKARIGWQGLTQKEFLDDGDYYLITGTDFAEGTIDFPNCHYIGEDRYRQDTNIQVKARDVLITKDGTIGKVAYIKELDKPATLNAGVFVIRGRDEYTSNLYMYHYLAAPFLLDYADEQATGGTIKHLNQNVLVSFPVPMPSVAEQEKVGHFFSAVNDLITLHQREHDKTVNIKKALLEKMFPKDGEDKPEIRFAGFTDAWEQRKLGDLGSVVMNRRIFKEQTAESGDIPFYKIGTFGAEPDSFISRELFEEYKSKYPYPKVGDILISASGSIGKTVEYTGKDEYFQDSNIVWLQHDERLNKSFLKHFYSVVKWHGLEGSTIKRLYNKNILDTKINVPSLDEQQVVGAFFDRLSDLITLHKRELTKLQNIKKALLEKMFV</sequence>
<comment type="caution">
    <text evidence="5">The sequence shown here is derived from an EMBL/GenBank/DDBJ whole genome shotgun (WGS) entry which is preliminary data.</text>
</comment>
<feature type="domain" description="Type I restriction modification DNA specificity" evidence="4">
    <location>
        <begin position="13"/>
        <end position="190"/>
    </location>
</feature>
<dbReference type="Pfam" id="PF01420">
    <property type="entry name" value="Methylase_S"/>
    <property type="match status" value="2"/>
</dbReference>
<gene>
    <name evidence="5" type="ORF">SDC9_26315</name>
</gene>
<evidence type="ECO:0000313" key="5">
    <source>
        <dbReference type="EMBL" id="MPL80416.1"/>
    </source>
</evidence>
<protein>
    <recommendedName>
        <fullName evidence="4">Type I restriction modification DNA specificity domain-containing protein</fullName>
    </recommendedName>
</protein>
<keyword evidence="3" id="KW-0238">DNA-binding</keyword>
<organism evidence="5">
    <name type="scientific">bioreactor metagenome</name>
    <dbReference type="NCBI Taxonomy" id="1076179"/>
    <lineage>
        <taxon>unclassified sequences</taxon>
        <taxon>metagenomes</taxon>
        <taxon>ecological metagenomes</taxon>
    </lineage>
</organism>
<dbReference type="Gene3D" id="1.10.287.1120">
    <property type="entry name" value="Bipartite methylase S protein"/>
    <property type="match status" value="1"/>
</dbReference>
<name>A0A644UMX5_9ZZZZ</name>
<dbReference type="PANTHER" id="PTHR30408">
    <property type="entry name" value="TYPE-1 RESTRICTION ENZYME ECOKI SPECIFICITY PROTEIN"/>
    <property type="match status" value="1"/>
</dbReference>
<dbReference type="InterPro" id="IPR044946">
    <property type="entry name" value="Restrct_endonuc_typeI_TRD_sf"/>
</dbReference>
<evidence type="ECO:0000256" key="3">
    <source>
        <dbReference type="ARBA" id="ARBA00023125"/>
    </source>
</evidence>
<comment type="similarity">
    <text evidence="1">Belongs to the type-I restriction system S methylase family.</text>
</comment>
<dbReference type="InterPro" id="IPR000055">
    <property type="entry name" value="Restrct_endonuc_typeI_TRD"/>
</dbReference>
<dbReference type="EMBL" id="VSSQ01000137">
    <property type="protein sequence ID" value="MPL80416.1"/>
    <property type="molecule type" value="Genomic_DNA"/>
</dbReference>
<reference evidence="5" key="1">
    <citation type="submission" date="2019-08" db="EMBL/GenBank/DDBJ databases">
        <authorList>
            <person name="Kucharzyk K."/>
            <person name="Murdoch R.W."/>
            <person name="Higgins S."/>
            <person name="Loffler F."/>
        </authorList>
    </citation>
    <scope>NUCLEOTIDE SEQUENCE</scope>
</reference>
<evidence type="ECO:0000256" key="1">
    <source>
        <dbReference type="ARBA" id="ARBA00010923"/>
    </source>
</evidence>
<dbReference type="AlphaFoldDB" id="A0A644UMX5"/>
<dbReference type="GO" id="GO:0009307">
    <property type="term" value="P:DNA restriction-modification system"/>
    <property type="evidence" value="ECO:0007669"/>
    <property type="project" value="UniProtKB-KW"/>
</dbReference>
<dbReference type="Gene3D" id="3.90.220.20">
    <property type="entry name" value="DNA methylase specificity domains"/>
    <property type="match status" value="2"/>
</dbReference>
<dbReference type="SUPFAM" id="SSF116734">
    <property type="entry name" value="DNA methylase specificity domain"/>
    <property type="match status" value="2"/>
</dbReference>
<evidence type="ECO:0000256" key="2">
    <source>
        <dbReference type="ARBA" id="ARBA00022747"/>
    </source>
</evidence>
<evidence type="ECO:0000259" key="4">
    <source>
        <dbReference type="Pfam" id="PF01420"/>
    </source>
</evidence>
<accession>A0A644UMX5</accession>
<dbReference type="GO" id="GO:0003677">
    <property type="term" value="F:DNA binding"/>
    <property type="evidence" value="ECO:0007669"/>
    <property type="project" value="UniProtKB-KW"/>
</dbReference>
<dbReference type="CDD" id="cd17292">
    <property type="entry name" value="RMtype1_S_LlaA17I_TRD2-CR2_like"/>
    <property type="match status" value="1"/>
</dbReference>
<proteinExistence type="inferred from homology"/>
<feature type="domain" description="Type I restriction modification DNA specificity" evidence="4">
    <location>
        <begin position="224"/>
        <end position="392"/>
    </location>
</feature>
<keyword evidence="2" id="KW-0680">Restriction system</keyword>